<dbReference type="GO" id="GO:0008017">
    <property type="term" value="F:microtubule binding"/>
    <property type="evidence" value="ECO:0007669"/>
    <property type="project" value="UniProtKB-UniRule"/>
</dbReference>
<protein>
    <recommendedName>
        <fullName evidence="7">Katanin p80 WD40 repeat-containing subunit B1 homolog</fullName>
    </recommendedName>
</protein>
<evidence type="ECO:0000313" key="12">
    <source>
        <dbReference type="Proteomes" id="UP000053237"/>
    </source>
</evidence>
<evidence type="ECO:0000256" key="3">
    <source>
        <dbReference type="ARBA" id="ARBA00022574"/>
    </source>
</evidence>
<dbReference type="PANTHER" id="PTHR19845">
    <property type="entry name" value="KATANIN P80 SUBUNIT"/>
    <property type="match status" value="1"/>
</dbReference>
<comment type="caution">
    <text evidence="11">The sequence shown here is derived from an EMBL/GenBank/DDBJ whole genome shotgun (WGS) entry which is preliminary data.</text>
</comment>
<dbReference type="InterPro" id="IPR020472">
    <property type="entry name" value="WD40_PAC1"/>
</dbReference>
<dbReference type="CDD" id="cd00200">
    <property type="entry name" value="WD40"/>
    <property type="match status" value="1"/>
</dbReference>
<reference evidence="11 12" key="1">
    <citation type="submission" date="2012-05" db="EMBL/GenBank/DDBJ databases">
        <title>Recombination and specialization in a pathogen metapopulation.</title>
        <authorList>
            <person name="Gardiner A."/>
            <person name="Kemen E."/>
            <person name="Schultz-Larsen T."/>
            <person name="MacLean D."/>
            <person name="Van Oosterhout C."/>
            <person name="Jones J.D.G."/>
        </authorList>
    </citation>
    <scope>NUCLEOTIDE SEQUENCE [LARGE SCALE GENOMIC DNA]</scope>
    <source>
        <strain evidence="11 12">Ac Nc2</strain>
    </source>
</reference>
<comment type="function">
    <text evidence="7">May participate in a complex which severs microtubules in an ATP-dependent manner. Microtubule severing may promote rapid reorganization of cellular microtubule arrays.</text>
</comment>
<evidence type="ECO:0000256" key="6">
    <source>
        <dbReference type="ARBA" id="ARBA00023212"/>
    </source>
</evidence>
<dbReference type="InterPro" id="IPR036322">
    <property type="entry name" value="WD40_repeat_dom_sf"/>
</dbReference>
<dbReference type="FunFam" id="2.130.10.10:FF:000462">
    <property type="entry name" value="Katanin p80 WD40 repeat-containing subunit B1"/>
    <property type="match status" value="1"/>
</dbReference>
<name>A0A024FTK8_9STRA</name>
<dbReference type="PROSITE" id="PS00678">
    <property type="entry name" value="WD_REPEATS_1"/>
    <property type="match status" value="3"/>
</dbReference>
<dbReference type="EMBL" id="CAIX01000251">
    <property type="protein sequence ID" value="CCI10445.1"/>
    <property type="molecule type" value="Genomic_DNA"/>
</dbReference>
<dbReference type="InterPro" id="IPR015943">
    <property type="entry name" value="WD40/YVTN_repeat-like_dom_sf"/>
</dbReference>
<proteinExistence type="inferred from homology"/>
<dbReference type="PROSITE" id="PS50294">
    <property type="entry name" value="WD_REPEATS_REGION"/>
    <property type="match status" value="5"/>
</dbReference>
<evidence type="ECO:0000256" key="4">
    <source>
        <dbReference type="ARBA" id="ARBA00022701"/>
    </source>
</evidence>
<dbReference type="Pfam" id="PF13925">
    <property type="entry name" value="Katanin_con80"/>
    <property type="match status" value="1"/>
</dbReference>
<dbReference type="STRING" id="65357.A0A024FTK8"/>
<dbReference type="OrthoDB" id="10251605at2759"/>
<evidence type="ECO:0000256" key="9">
    <source>
        <dbReference type="SAM" id="MobiDB-lite"/>
    </source>
</evidence>
<keyword evidence="3 8" id="KW-0853">WD repeat</keyword>
<dbReference type="GO" id="GO:0008352">
    <property type="term" value="C:katanin complex"/>
    <property type="evidence" value="ECO:0007669"/>
    <property type="project" value="InterPro"/>
</dbReference>
<dbReference type="PROSITE" id="PS50082">
    <property type="entry name" value="WD_REPEATS_2"/>
    <property type="match status" value="5"/>
</dbReference>
<feature type="region of interest" description="Disordered" evidence="9">
    <location>
        <begin position="403"/>
        <end position="423"/>
    </location>
</feature>
<dbReference type="InterPro" id="IPR019775">
    <property type="entry name" value="WD40_repeat_CS"/>
</dbReference>
<organism evidence="11 12">
    <name type="scientific">Albugo candida</name>
    <dbReference type="NCBI Taxonomy" id="65357"/>
    <lineage>
        <taxon>Eukaryota</taxon>
        <taxon>Sar</taxon>
        <taxon>Stramenopiles</taxon>
        <taxon>Oomycota</taxon>
        <taxon>Peronosporomycetes</taxon>
        <taxon>Albuginales</taxon>
        <taxon>Albuginaceae</taxon>
        <taxon>Albugo</taxon>
    </lineage>
</organism>
<keyword evidence="5" id="KW-0677">Repeat</keyword>
<evidence type="ECO:0000256" key="5">
    <source>
        <dbReference type="ARBA" id="ARBA00022737"/>
    </source>
</evidence>
<evidence type="ECO:0000256" key="2">
    <source>
        <dbReference type="ARBA" id="ARBA00022490"/>
    </source>
</evidence>
<dbReference type="GO" id="GO:0005737">
    <property type="term" value="C:cytoplasm"/>
    <property type="evidence" value="ECO:0007669"/>
    <property type="project" value="UniProtKB-UniRule"/>
</dbReference>
<feature type="repeat" description="WD" evidence="8">
    <location>
        <begin position="135"/>
        <end position="176"/>
    </location>
</feature>
<dbReference type="Proteomes" id="UP000053237">
    <property type="component" value="Unassembled WGS sequence"/>
</dbReference>
<dbReference type="GO" id="GO:0051013">
    <property type="term" value="P:microtubule severing"/>
    <property type="evidence" value="ECO:0007669"/>
    <property type="project" value="UniProtKB-UniRule"/>
</dbReference>
<dbReference type="GO" id="GO:0007019">
    <property type="term" value="P:microtubule depolymerization"/>
    <property type="evidence" value="ECO:0007669"/>
    <property type="project" value="TreeGrafter"/>
</dbReference>
<evidence type="ECO:0000256" key="7">
    <source>
        <dbReference type="HAMAP-Rule" id="MF_03022"/>
    </source>
</evidence>
<dbReference type="HAMAP" id="MF_03022">
    <property type="entry name" value="Katanin_p80_B1"/>
    <property type="match status" value="1"/>
</dbReference>
<evidence type="ECO:0000313" key="11">
    <source>
        <dbReference type="EMBL" id="CCI10445.1"/>
    </source>
</evidence>
<dbReference type="InParanoid" id="A0A024FTK8"/>
<dbReference type="InterPro" id="IPR001680">
    <property type="entry name" value="WD40_rpt"/>
</dbReference>
<dbReference type="InterPro" id="IPR028021">
    <property type="entry name" value="Katanin_C-terminal"/>
</dbReference>
<keyword evidence="4 7" id="KW-0493">Microtubule</keyword>
<sequence>MFSAHFLAHSSTVNCFRFGPRSAQIAASGGDDQNVNIWRLREMETKNLMSLGGHASAINALVFDPNETKVIAGSESGSIKSFDLEAGKVSRTLKGHMSTCTCLDHHLYGDYIASGSLDTIVKIWDMRTKSCMQIFRGHRSEITKLTFTPDGRWLTSGDSDGSIRIWDLTAGKQLKEFRDHSGAITALEFNPEEFILVSASADKSVRIWDVQDFSFVGVTPSDTAITTSISHTLVEPYSGKFIACCSHDFIRLWSYEQALECHDCLPFHETNGVAHVDSPTDTIMTHDSKLMGASMQDAFISIWILELAAFSPFRRERASSASSTTSNFDKTTNLALPIKPSRALRVKHEVDHAFRMRRSADNNAQVLPEGPKTPEVCRRRLPHAQSSESIALHALRIETNSNKDIHIPVPPHSNQDPSPSKEPTPMLLLRVSNQSIEFIVELRSGMETNIKLFQSRLKCMKQILNIWSKGSVHETLGYIEKLPSSKREPILVDILRLDDTVKFGVDIEACCILLPLITDMIQSKFEAYVAVGLSYAQKLVDGFRSIVQESIGTSQLRSREVDLAAEERARRCEKCDRHFKNLYNVVIRLETTSELASFRLDLIALAKSLST</sequence>
<dbReference type="AlphaFoldDB" id="A0A024FTK8"/>
<dbReference type="PANTHER" id="PTHR19845:SF0">
    <property type="entry name" value="KATANIN P80 WD40 REPEAT-CONTAINING SUBUNIT B1"/>
    <property type="match status" value="1"/>
</dbReference>
<dbReference type="PRINTS" id="PR00320">
    <property type="entry name" value="GPROTEINBRPT"/>
</dbReference>
<feature type="repeat" description="WD" evidence="8">
    <location>
        <begin position="51"/>
        <end position="92"/>
    </location>
</feature>
<evidence type="ECO:0000256" key="8">
    <source>
        <dbReference type="PROSITE-ProRule" id="PRU00221"/>
    </source>
</evidence>
<keyword evidence="12" id="KW-1185">Reference proteome</keyword>
<evidence type="ECO:0000256" key="1">
    <source>
        <dbReference type="ARBA" id="ARBA00004245"/>
    </source>
</evidence>
<dbReference type="InterPro" id="IPR026962">
    <property type="entry name" value="KTNB1"/>
</dbReference>
<gene>
    <name evidence="11" type="ORF">BN9_100420</name>
</gene>
<feature type="repeat" description="WD" evidence="8">
    <location>
        <begin position="6"/>
        <end position="48"/>
    </location>
</feature>
<dbReference type="Pfam" id="PF00400">
    <property type="entry name" value="WD40"/>
    <property type="match status" value="5"/>
</dbReference>
<evidence type="ECO:0000259" key="10">
    <source>
        <dbReference type="Pfam" id="PF13925"/>
    </source>
</evidence>
<comment type="similarity">
    <text evidence="7">Belongs to the WD repeat KATNB1 family.</text>
</comment>
<dbReference type="GO" id="GO:0005874">
    <property type="term" value="C:microtubule"/>
    <property type="evidence" value="ECO:0007669"/>
    <property type="project" value="UniProtKB-KW"/>
</dbReference>
<comment type="subcellular location">
    <subcellularLocation>
        <location evidence="1 7">Cytoplasm</location>
        <location evidence="1 7">Cytoskeleton</location>
    </subcellularLocation>
</comment>
<feature type="repeat" description="WD" evidence="8">
    <location>
        <begin position="177"/>
        <end position="218"/>
    </location>
</feature>
<dbReference type="SUPFAM" id="SSF50978">
    <property type="entry name" value="WD40 repeat-like"/>
    <property type="match status" value="1"/>
</dbReference>
<keyword evidence="2 7" id="KW-0963">Cytoplasm</keyword>
<feature type="repeat" description="WD" evidence="8">
    <location>
        <begin position="93"/>
        <end position="134"/>
    </location>
</feature>
<dbReference type="SMART" id="SM00320">
    <property type="entry name" value="WD40"/>
    <property type="match status" value="6"/>
</dbReference>
<dbReference type="Gene3D" id="2.130.10.10">
    <property type="entry name" value="YVTN repeat-like/Quinoprotein amine dehydrogenase"/>
    <property type="match status" value="2"/>
</dbReference>
<keyword evidence="6 7" id="KW-0206">Cytoskeleton</keyword>
<accession>A0A024FTK8</accession>
<feature type="domain" description="Katanin p80 subunit C-terminal" evidence="10">
    <location>
        <begin position="446"/>
        <end position="595"/>
    </location>
</feature>